<keyword evidence="4 6" id="KW-1133">Transmembrane helix</keyword>
<gene>
    <name evidence="7" type="ORF">SOMG_04617</name>
</gene>
<feature type="transmembrane region" description="Helical" evidence="6">
    <location>
        <begin position="245"/>
        <end position="267"/>
    </location>
</feature>
<keyword evidence="8" id="KW-1185">Reference proteome</keyword>
<proteinExistence type="inferred from homology"/>
<feature type="transmembrane region" description="Helical" evidence="6">
    <location>
        <begin position="360"/>
        <end position="380"/>
    </location>
</feature>
<evidence type="ECO:0000256" key="6">
    <source>
        <dbReference type="SAM" id="Phobius"/>
    </source>
</evidence>
<dbReference type="Proteomes" id="UP001212411">
    <property type="component" value="Chromosome 3"/>
</dbReference>
<comment type="subcellular location">
    <subcellularLocation>
        <location evidence="1">Membrane</location>
        <topology evidence="1">Multi-pass membrane protein</topology>
    </subcellularLocation>
</comment>
<feature type="transmembrane region" description="Helical" evidence="6">
    <location>
        <begin position="401"/>
        <end position="420"/>
    </location>
</feature>
<evidence type="ECO:0000256" key="2">
    <source>
        <dbReference type="ARBA" id="ARBA00010199"/>
    </source>
</evidence>
<dbReference type="NCBIfam" id="TIGR00797">
    <property type="entry name" value="matE"/>
    <property type="match status" value="1"/>
</dbReference>
<feature type="transmembrane region" description="Helical" evidence="6">
    <location>
        <begin position="500"/>
        <end position="520"/>
    </location>
</feature>
<dbReference type="CDD" id="cd13132">
    <property type="entry name" value="MATE_eukaryotic"/>
    <property type="match status" value="1"/>
</dbReference>
<dbReference type="GO" id="GO:1990961">
    <property type="term" value="P:xenobiotic detoxification by transmembrane export across the plasma membrane"/>
    <property type="evidence" value="ECO:0007669"/>
    <property type="project" value="InterPro"/>
</dbReference>
<dbReference type="PANTHER" id="PTHR11206">
    <property type="entry name" value="MULTIDRUG RESISTANCE PROTEIN"/>
    <property type="match status" value="1"/>
</dbReference>
<organism evidence="7 8">
    <name type="scientific">Schizosaccharomyces osmophilus</name>
    <dbReference type="NCBI Taxonomy" id="2545709"/>
    <lineage>
        <taxon>Eukaryota</taxon>
        <taxon>Fungi</taxon>
        <taxon>Dikarya</taxon>
        <taxon>Ascomycota</taxon>
        <taxon>Taphrinomycotina</taxon>
        <taxon>Schizosaccharomycetes</taxon>
        <taxon>Schizosaccharomycetales</taxon>
        <taxon>Schizosaccharomycetaceae</taxon>
        <taxon>Schizosaccharomyces</taxon>
    </lineage>
</organism>
<feature type="transmembrane region" description="Helical" evidence="6">
    <location>
        <begin position="440"/>
        <end position="462"/>
    </location>
</feature>
<dbReference type="EMBL" id="CP115613">
    <property type="protein sequence ID" value="WBW75167.1"/>
    <property type="molecule type" value="Genomic_DNA"/>
</dbReference>
<protein>
    <submittedName>
        <fullName evidence="7">MatE family transmembrane transporter</fullName>
    </submittedName>
</protein>
<evidence type="ECO:0000313" key="7">
    <source>
        <dbReference type="EMBL" id="WBW75167.1"/>
    </source>
</evidence>
<dbReference type="GO" id="GO:0042910">
    <property type="term" value="F:xenobiotic transmembrane transporter activity"/>
    <property type="evidence" value="ECO:0007669"/>
    <property type="project" value="InterPro"/>
</dbReference>
<accession>A0AAF0AXY1</accession>
<reference evidence="7 8" key="1">
    <citation type="journal article" date="2023" name="G3 (Bethesda)">
        <title>A high-quality reference genome for the fission yeast Schizosaccharomyces osmophilus.</title>
        <authorList>
            <person name="Jia G.S."/>
            <person name="Zhang W.C."/>
            <person name="Liang Y."/>
            <person name="Liu X.H."/>
            <person name="Rhind N."/>
            <person name="Pidoux A."/>
            <person name="Brysch-Herzberg M."/>
            <person name="Du L.L."/>
        </authorList>
    </citation>
    <scope>NUCLEOTIDE SEQUENCE [LARGE SCALE GENOMIC DNA]</scope>
    <source>
        <strain evidence="7 8">CBS 15793</strain>
    </source>
</reference>
<dbReference type="GO" id="GO:0015297">
    <property type="term" value="F:antiporter activity"/>
    <property type="evidence" value="ECO:0007669"/>
    <property type="project" value="InterPro"/>
</dbReference>
<evidence type="ECO:0000256" key="3">
    <source>
        <dbReference type="ARBA" id="ARBA00022692"/>
    </source>
</evidence>
<keyword evidence="3 6" id="KW-0812">Transmembrane</keyword>
<evidence type="ECO:0000256" key="1">
    <source>
        <dbReference type="ARBA" id="ARBA00004141"/>
    </source>
</evidence>
<feature type="transmembrane region" description="Helical" evidence="6">
    <location>
        <begin position="273"/>
        <end position="301"/>
    </location>
</feature>
<evidence type="ECO:0000313" key="8">
    <source>
        <dbReference type="Proteomes" id="UP001212411"/>
    </source>
</evidence>
<dbReference type="InterPro" id="IPR045069">
    <property type="entry name" value="MATE_euk"/>
</dbReference>
<dbReference type="GeneID" id="80878086"/>
<feature type="transmembrane region" description="Helical" evidence="6">
    <location>
        <begin position="322"/>
        <end position="340"/>
    </location>
</feature>
<feature type="transmembrane region" description="Helical" evidence="6">
    <location>
        <begin position="132"/>
        <end position="155"/>
    </location>
</feature>
<dbReference type="InterPro" id="IPR002528">
    <property type="entry name" value="MATE_fam"/>
</dbReference>
<keyword evidence="5 6" id="KW-0472">Membrane</keyword>
<dbReference type="GO" id="GO:0016020">
    <property type="term" value="C:membrane"/>
    <property type="evidence" value="ECO:0007669"/>
    <property type="project" value="UniProtKB-SubCell"/>
</dbReference>
<sequence length="539" mass="59714">MNLKNFPSWALTKIFSLESEPRRVLSSRSNCSDEERRLLTEEDHSLIDDQSYLEPNIPSVYGSMVPVPQQIQQNHVHPWGQAVDDCAHGLSTVRHEFAELLRLGSPTVLAYLFQSSEQFSTVFSLGHLGKEYLAASSLSTMTAAITAFSMFQGIISSLDTLATQAFGANKPYNVAVYFQRCCFILLLLHIPISIIWLNLEHILIFLRQDPMVAHLCGRYMRVFIFAAPGYASFEVMKRYLQSQGIFKPITCVLCFAAPLNMLLNYLLVWHPKLGFGFLGAPTAVAITFWVQSISLMTYARFSSSVIPWTHFSKRAVQNLRPMLTLSFHGMLMIVTEWAAYEMTSLGAGYLGTASLASQSVLLTTTSLAFQVPFAFAVASSTRVGHLVGSGRPNLARICSRVATCLAVLVSVTDGLFLFCFRDHWGHYFTSDKEVLGIVQQVFPILCLFIVFDALNAVGGGLLRGIGKQSIGGVISIACNYCIALPVTLVFVIVYHLGLKGIWLGMIVAVTTGITCQYTVLGHINWHKVLQEALQRMAHI</sequence>
<dbReference type="Pfam" id="PF01554">
    <property type="entry name" value="MatE"/>
    <property type="match status" value="2"/>
</dbReference>
<dbReference type="RefSeq" id="XP_056039410.1">
    <property type="nucleotide sequence ID" value="XM_056183397.1"/>
</dbReference>
<name>A0AAF0AXY1_9SCHI</name>
<comment type="similarity">
    <text evidence="2">Belongs to the multi antimicrobial extrusion (MATE) (TC 2.A.66.1) family.</text>
</comment>
<evidence type="ECO:0000256" key="4">
    <source>
        <dbReference type="ARBA" id="ARBA00022989"/>
    </source>
</evidence>
<dbReference type="KEGG" id="som:SOMG_04617"/>
<dbReference type="AlphaFoldDB" id="A0AAF0AXY1"/>
<evidence type="ECO:0000256" key="5">
    <source>
        <dbReference type="ARBA" id="ARBA00023136"/>
    </source>
</evidence>
<feature type="transmembrane region" description="Helical" evidence="6">
    <location>
        <begin position="175"/>
        <end position="197"/>
    </location>
</feature>
<feature type="transmembrane region" description="Helical" evidence="6">
    <location>
        <begin position="474"/>
        <end position="494"/>
    </location>
</feature>